<evidence type="ECO:0000259" key="4">
    <source>
        <dbReference type="Pfam" id="PF24137"/>
    </source>
</evidence>
<evidence type="ECO:0000259" key="3">
    <source>
        <dbReference type="Pfam" id="PF22903"/>
    </source>
</evidence>
<dbReference type="Pfam" id="PF24137">
    <property type="entry name" value="DA_N"/>
    <property type="match status" value="1"/>
</dbReference>
<feature type="domain" description="Diels-Alderase N-terminal" evidence="4">
    <location>
        <begin position="5"/>
        <end position="228"/>
    </location>
</feature>
<protein>
    <recommendedName>
        <fullName evidence="7">Diels-Alderase</fullName>
    </recommendedName>
</protein>
<dbReference type="AlphaFoldDB" id="A0AAN6MZI5"/>
<name>A0AAN6MZI5_9PEZI</name>
<evidence type="ECO:0000313" key="6">
    <source>
        <dbReference type="Proteomes" id="UP001303473"/>
    </source>
</evidence>
<comment type="caution">
    <text evidence="5">The sequence shown here is derived from an EMBL/GenBank/DDBJ whole genome shotgun (WGS) entry which is preliminary data.</text>
</comment>
<evidence type="ECO:0008006" key="7">
    <source>
        <dbReference type="Google" id="ProtNLM"/>
    </source>
</evidence>
<keyword evidence="1" id="KW-0413">Isomerase</keyword>
<dbReference type="GO" id="GO:0016853">
    <property type="term" value="F:isomerase activity"/>
    <property type="evidence" value="ECO:0007669"/>
    <property type="project" value="UniProtKB-KW"/>
</dbReference>
<proteinExistence type="inferred from homology"/>
<feature type="domain" description="Diels-Alderase C-terminal" evidence="3">
    <location>
        <begin position="232"/>
        <end position="391"/>
    </location>
</feature>
<comment type="similarity">
    <text evidence="2">Belongs to the Diels-Alderase family.</text>
</comment>
<organism evidence="5 6">
    <name type="scientific">Diplogelasinospora grovesii</name>
    <dbReference type="NCBI Taxonomy" id="303347"/>
    <lineage>
        <taxon>Eukaryota</taxon>
        <taxon>Fungi</taxon>
        <taxon>Dikarya</taxon>
        <taxon>Ascomycota</taxon>
        <taxon>Pezizomycotina</taxon>
        <taxon>Sordariomycetes</taxon>
        <taxon>Sordariomycetidae</taxon>
        <taxon>Sordariales</taxon>
        <taxon>Diplogelasinosporaceae</taxon>
        <taxon>Diplogelasinospora</taxon>
    </lineage>
</organism>
<accession>A0AAN6MZI5</accession>
<keyword evidence="6" id="KW-1185">Reference proteome</keyword>
<gene>
    <name evidence="5" type="ORF">QBC46DRAFT_323104</name>
</gene>
<sequence>MAREFVSSLNTTGDSIVSGPVLLESFIPGSANLFPKMVTHINDAAWELWQFDGLSADGKTAVTVSFYRDTRGLKEGGFHVELNALWPDGSRWGEKLYFVESIITAQGDSPHSGSMHGVWKSIGTTISSAAFTITSDLSKAMVHFSVPGRVVGTMELHALGGARESRLPATEAAAQLGPCVYYLFPFGPATVTADLALGLADETNGTVQERKLLMRADENSRGGFVRGWSAFAWPRIMTDAYYLCGTAGPYMLQLIRIISSAADGRKPHVVARLYRDDELVCAANQVAGVQWPAEDGPTRKDTVVVEKVTNESGCLAGAFRDKNTGYTIEFRHEGAHQQKQWHFEVHHKRAWWSDYTSDQGTGKSGFIEAVIGGLDGELSFEGVGGAGQLQLP</sequence>
<evidence type="ECO:0000313" key="5">
    <source>
        <dbReference type="EMBL" id="KAK3935594.1"/>
    </source>
</evidence>
<dbReference type="Pfam" id="PF22903">
    <property type="entry name" value="DA_C"/>
    <property type="match status" value="1"/>
</dbReference>
<reference evidence="6" key="1">
    <citation type="journal article" date="2023" name="Mol. Phylogenet. Evol.">
        <title>Genome-scale phylogeny and comparative genomics of the fungal order Sordariales.</title>
        <authorList>
            <person name="Hensen N."/>
            <person name="Bonometti L."/>
            <person name="Westerberg I."/>
            <person name="Brannstrom I.O."/>
            <person name="Guillou S."/>
            <person name="Cros-Aarteil S."/>
            <person name="Calhoun S."/>
            <person name="Haridas S."/>
            <person name="Kuo A."/>
            <person name="Mondo S."/>
            <person name="Pangilinan J."/>
            <person name="Riley R."/>
            <person name="LaButti K."/>
            <person name="Andreopoulos B."/>
            <person name="Lipzen A."/>
            <person name="Chen C."/>
            <person name="Yan M."/>
            <person name="Daum C."/>
            <person name="Ng V."/>
            <person name="Clum A."/>
            <person name="Steindorff A."/>
            <person name="Ohm R.A."/>
            <person name="Martin F."/>
            <person name="Silar P."/>
            <person name="Natvig D.O."/>
            <person name="Lalanne C."/>
            <person name="Gautier V."/>
            <person name="Ament-Velasquez S.L."/>
            <person name="Kruys A."/>
            <person name="Hutchinson M.I."/>
            <person name="Powell A.J."/>
            <person name="Barry K."/>
            <person name="Miller A.N."/>
            <person name="Grigoriev I.V."/>
            <person name="Debuchy R."/>
            <person name="Gladieux P."/>
            <person name="Hiltunen Thoren M."/>
            <person name="Johannesson H."/>
        </authorList>
    </citation>
    <scope>NUCLEOTIDE SEQUENCE [LARGE SCALE GENOMIC DNA]</scope>
    <source>
        <strain evidence="6">CBS 340.73</strain>
    </source>
</reference>
<dbReference type="InterPro" id="IPR054499">
    <property type="entry name" value="DA_C"/>
</dbReference>
<dbReference type="InterPro" id="IPR056402">
    <property type="entry name" value="DA_N"/>
</dbReference>
<evidence type="ECO:0000256" key="1">
    <source>
        <dbReference type="ARBA" id="ARBA00023235"/>
    </source>
</evidence>
<evidence type="ECO:0000256" key="2">
    <source>
        <dbReference type="ARBA" id="ARBA00046325"/>
    </source>
</evidence>
<dbReference type="EMBL" id="MU853916">
    <property type="protein sequence ID" value="KAK3935594.1"/>
    <property type="molecule type" value="Genomic_DNA"/>
</dbReference>
<dbReference type="Proteomes" id="UP001303473">
    <property type="component" value="Unassembled WGS sequence"/>
</dbReference>